<reference evidence="3 4" key="1">
    <citation type="submission" date="2019-09" db="EMBL/GenBank/DDBJ databases">
        <title>Bacillus ochoae sp. nov., Paenibacillus whitsoniae sp. nov., Paenibacillus spiritus sp. nov. Isolated from the Mars Exploration Rover during spacecraft assembly.</title>
        <authorList>
            <person name="Seuylemezian A."/>
            <person name="Vaishampayan P."/>
        </authorList>
    </citation>
    <scope>NUCLEOTIDE SEQUENCE [LARGE SCALE GENOMIC DNA]</scope>
    <source>
        <strain evidence="3 4">MER_111</strain>
    </source>
</reference>
<protein>
    <submittedName>
        <fullName evidence="3">Copper amine oxidase N-terminal domain-containing protein</fullName>
    </submittedName>
</protein>
<feature type="domain" description="Copper amine oxidase-like N-terminal" evidence="2">
    <location>
        <begin position="35"/>
        <end position="142"/>
    </location>
</feature>
<feature type="chain" id="PRO_5039430796" evidence="1">
    <location>
        <begin position="23"/>
        <end position="301"/>
    </location>
</feature>
<dbReference type="Proteomes" id="UP000367750">
    <property type="component" value="Unassembled WGS sequence"/>
</dbReference>
<evidence type="ECO:0000259" key="2">
    <source>
        <dbReference type="Pfam" id="PF07833"/>
    </source>
</evidence>
<dbReference type="Pfam" id="PF07833">
    <property type="entry name" value="Cu_amine_oxidN1"/>
    <property type="match status" value="1"/>
</dbReference>
<proteinExistence type="predicted"/>
<dbReference type="EMBL" id="VYKK01000020">
    <property type="protein sequence ID" value="KAA9001014.1"/>
    <property type="molecule type" value="Genomic_DNA"/>
</dbReference>
<keyword evidence="4" id="KW-1185">Reference proteome</keyword>
<evidence type="ECO:0000313" key="3">
    <source>
        <dbReference type="EMBL" id="KAA9001014.1"/>
    </source>
</evidence>
<organism evidence="3 4">
    <name type="scientific">Paenibacillus spiritus</name>
    <dbReference type="NCBI Taxonomy" id="2496557"/>
    <lineage>
        <taxon>Bacteria</taxon>
        <taxon>Bacillati</taxon>
        <taxon>Bacillota</taxon>
        <taxon>Bacilli</taxon>
        <taxon>Bacillales</taxon>
        <taxon>Paenibacillaceae</taxon>
        <taxon>Paenibacillus</taxon>
    </lineage>
</organism>
<comment type="caution">
    <text evidence="3">The sequence shown here is derived from an EMBL/GenBank/DDBJ whole genome shotgun (WGS) entry which is preliminary data.</text>
</comment>
<dbReference type="RefSeq" id="WP_150458930.1">
    <property type="nucleotide sequence ID" value="NZ_VYKK01000020.1"/>
</dbReference>
<accession>A0A5J5G481</accession>
<sequence>MNKLKVLLALTVFGLAVCSENAAVSAQSAAPIGIVVNDKLIPTDSAPYLARDTVMVPLSAVQSIPGLRVSWNNATKQVTVSREGIRYVLRPGSQQAVSASGTSRLPAAPALKNGRIMVPLRFIAEAGKAHVAWNPHTRTVYVARAGDELAAKLKSADLAEARTAALHMPETTSLREVYQWNGGENQSQDYYFPEGRADACFIAFGGTVRYYRIGDHYRELVWTARMSGTKADRPALFFLPYTMEDQDGVQPQIKGRVAFYHLMLPIMEAGYGFVETNGTAATLGQKDMKLDTFFNIPEEKN</sequence>
<evidence type="ECO:0000313" key="4">
    <source>
        <dbReference type="Proteomes" id="UP000367750"/>
    </source>
</evidence>
<feature type="signal peptide" evidence="1">
    <location>
        <begin position="1"/>
        <end position="22"/>
    </location>
</feature>
<dbReference type="SUPFAM" id="SSF55383">
    <property type="entry name" value="Copper amine oxidase, domain N"/>
    <property type="match status" value="1"/>
</dbReference>
<name>A0A5J5G481_9BACL</name>
<dbReference type="AlphaFoldDB" id="A0A5J5G481"/>
<gene>
    <name evidence="3" type="ORF">F4V43_14315</name>
</gene>
<dbReference type="InterPro" id="IPR036582">
    <property type="entry name" value="Mao_N_sf"/>
</dbReference>
<keyword evidence="1" id="KW-0732">Signal</keyword>
<evidence type="ECO:0000256" key="1">
    <source>
        <dbReference type="SAM" id="SignalP"/>
    </source>
</evidence>
<dbReference type="Gene3D" id="3.30.457.10">
    <property type="entry name" value="Copper amine oxidase-like, N-terminal domain"/>
    <property type="match status" value="1"/>
</dbReference>
<dbReference type="OrthoDB" id="2005648at2"/>
<dbReference type="InterPro" id="IPR012854">
    <property type="entry name" value="Cu_amine_oxidase-like_N"/>
</dbReference>